<dbReference type="EMBL" id="CP062229">
    <property type="protein sequence ID" value="UVC12950.1"/>
    <property type="molecule type" value="Genomic_DNA"/>
</dbReference>
<evidence type="ECO:0000313" key="2">
    <source>
        <dbReference type="Proteomes" id="UP001058098"/>
    </source>
</evidence>
<keyword evidence="2" id="KW-1185">Reference proteome</keyword>
<sequence>MSLLWFSPPVYVKAKRPGIRHGVSHVEGAAEELMAWDTKGPKWTKAVPSCVDAFEGRVSPQVVRQAFEAAAREARCISRLSREVSWQLFGSSLRCS</sequence>
<proteinExistence type="predicted"/>
<gene>
    <name evidence="1" type="ORF">IHQ72_19500</name>
</gene>
<evidence type="ECO:0000313" key="1">
    <source>
        <dbReference type="EMBL" id="UVC12950.1"/>
    </source>
</evidence>
<dbReference type="Gene3D" id="6.10.250.730">
    <property type="match status" value="1"/>
</dbReference>
<dbReference type="InterPro" id="IPR010385">
    <property type="entry name" value="DUF982"/>
</dbReference>
<dbReference type="Pfam" id="PF06169">
    <property type="entry name" value="DUF982"/>
    <property type="match status" value="1"/>
</dbReference>
<protein>
    <submittedName>
        <fullName evidence="1">DUF982 domain-containing protein</fullName>
    </submittedName>
</protein>
<dbReference type="RefSeq" id="WP_258116645.1">
    <property type="nucleotide sequence ID" value="NZ_CP062229.1"/>
</dbReference>
<accession>A0ABY5QP64</accession>
<dbReference type="Proteomes" id="UP001058098">
    <property type="component" value="Chromosome"/>
</dbReference>
<organism evidence="1 2">
    <name type="scientific">Mesorhizobium onobrychidis</name>
    <dbReference type="NCBI Taxonomy" id="2775404"/>
    <lineage>
        <taxon>Bacteria</taxon>
        <taxon>Pseudomonadati</taxon>
        <taxon>Pseudomonadota</taxon>
        <taxon>Alphaproteobacteria</taxon>
        <taxon>Hyphomicrobiales</taxon>
        <taxon>Phyllobacteriaceae</taxon>
        <taxon>Mesorhizobium</taxon>
    </lineage>
</organism>
<name>A0ABY5QP64_9HYPH</name>
<reference evidence="1" key="1">
    <citation type="submission" date="2020-09" db="EMBL/GenBank/DDBJ databases">
        <title>Rhizobia associated with sainfoin plants.</title>
        <authorList>
            <person name="Asharfi S."/>
            <person name="Kuzmanovic N."/>
            <person name="Bunk B."/>
            <person name="Sproeer C."/>
            <person name="Becker M."/>
            <person name="Thuenen T."/>
        </authorList>
    </citation>
    <scope>NUCLEOTIDE SEQUENCE</scope>
    <source>
        <strain evidence="1">OM4</strain>
    </source>
</reference>